<dbReference type="HAMAP" id="MF_00917">
    <property type="entry name" value="QueE"/>
    <property type="match status" value="1"/>
</dbReference>
<dbReference type="GO" id="GO:0051539">
    <property type="term" value="F:4 iron, 4 sulfur cluster binding"/>
    <property type="evidence" value="ECO:0007669"/>
    <property type="project" value="UniProtKB-UniRule"/>
</dbReference>
<dbReference type="InterPro" id="IPR024924">
    <property type="entry name" value="7-CO-7-deazaguanine_synth-like"/>
</dbReference>
<keyword evidence="7 9" id="KW-0411">Iron-sulfur</keyword>
<dbReference type="Proteomes" id="UP000001225">
    <property type="component" value="Chromosome"/>
</dbReference>
<keyword evidence="2 9" id="KW-0949">S-adenosyl-L-methionine</keyword>
<keyword evidence="6 9" id="KW-0408">Iron</keyword>
<dbReference type="GO" id="GO:1904047">
    <property type="term" value="F:S-adenosyl-L-methionine binding"/>
    <property type="evidence" value="ECO:0007669"/>
    <property type="project" value="UniProtKB-UniRule"/>
</dbReference>
<organism evidence="11 12">
    <name type="scientific">Bordetella petrii (strain ATCC BAA-461 / DSM 12804 / CCUG 43448 / CIP 107267 / Se-1111R)</name>
    <dbReference type="NCBI Taxonomy" id="340100"/>
    <lineage>
        <taxon>Bacteria</taxon>
        <taxon>Pseudomonadati</taxon>
        <taxon>Pseudomonadota</taxon>
        <taxon>Betaproteobacteria</taxon>
        <taxon>Burkholderiales</taxon>
        <taxon>Alcaligenaceae</taxon>
        <taxon>Bordetella</taxon>
    </lineage>
</organism>
<feature type="binding site" evidence="9">
    <location>
        <position position="230"/>
    </location>
    <ligand>
        <name>[4Fe-4S] cluster</name>
        <dbReference type="ChEBI" id="CHEBI:49883"/>
        <note>4Fe-4S-S-AdoMet</note>
    </ligand>
</feature>
<keyword evidence="1 9" id="KW-0004">4Fe-4S</keyword>
<feature type="binding site" evidence="9">
    <location>
        <position position="391"/>
    </location>
    <ligand>
        <name>substrate</name>
    </ligand>
</feature>
<feature type="binding site" evidence="9">
    <location>
        <begin position="354"/>
        <end position="357"/>
    </location>
    <ligand>
        <name>S-adenosyl-L-methionine</name>
        <dbReference type="ChEBI" id="CHEBI:59789"/>
    </ligand>
</feature>
<dbReference type="GO" id="GO:0016840">
    <property type="term" value="F:carbon-nitrogen lyase activity"/>
    <property type="evidence" value="ECO:0007669"/>
    <property type="project" value="UniProtKB-UniRule"/>
</dbReference>
<evidence type="ECO:0000256" key="1">
    <source>
        <dbReference type="ARBA" id="ARBA00022485"/>
    </source>
</evidence>
<dbReference type="Pfam" id="PF04055">
    <property type="entry name" value="Radical_SAM"/>
    <property type="match status" value="1"/>
</dbReference>
<feature type="domain" description="Radical SAM core" evidence="10">
    <location>
        <begin position="199"/>
        <end position="391"/>
    </location>
</feature>
<feature type="binding site" evidence="9">
    <location>
        <position position="232"/>
    </location>
    <ligand>
        <name>Mg(2+)</name>
        <dbReference type="ChEBI" id="CHEBI:18420"/>
    </ligand>
</feature>
<dbReference type="InterPro" id="IPR007197">
    <property type="entry name" value="rSAM"/>
</dbReference>
<reference evidence="11 12" key="1">
    <citation type="journal article" date="2008" name="BMC Genomics">
        <title>The missing link: Bordetella petrii is endowed with both the metabolic versatility of environmental bacteria and virulence traits of pathogenic Bordetellae.</title>
        <authorList>
            <person name="Gross R."/>
            <person name="Guzman C.A."/>
            <person name="Sebaihia M."/>
            <person name="Martins Dos Santos V.A."/>
            <person name="Pieper D.H."/>
            <person name="Koebnik R."/>
            <person name="Lechner M."/>
            <person name="Bartels D."/>
            <person name="Buhrmester J."/>
            <person name="Choudhuri J.V."/>
            <person name="Ebensen T."/>
            <person name="Gaigalat L."/>
            <person name="Herrmann S."/>
            <person name="Khachane A.N."/>
            <person name="Larisch C."/>
            <person name="Link S."/>
            <person name="Linke B."/>
            <person name="Meyer F."/>
            <person name="Mormann S."/>
            <person name="Nakunst D."/>
            <person name="Rueckert C."/>
            <person name="Schneiker-Bekel S."/>
            <person name="Schulze K."/>
            <person name="Vorhoelter F.J."/>
            <person name="Yevsa T."/>
            <person name="Engle J.T."/>
            <person name="Goldman W.E."/>
            <person name="Puehler A."/>
            <person name="Goebel U.B."/>
            <person name="Goesmann A."/>
            <person name="Bloecker H."/>
            <person name="Kaiser O."/>
            <person name="Martinez-Arias R."/>
        </authorList>
    </citation>
    <scope>NUCLEOTIDE SEQUENCE [LARGE SCALE GENOMIC DNA]</scope>
    <source>
        <strain evidence="12">ATCC BAA-461 / DSM 12804 / CCUG 43448 / CIP 107267 / Se-1111R</strain>
    </source>
</reference>
<dbReference type="InterPro" id="IPR013785">
    <property type="entry name" value="Aldolase_TIM"/>
</dbReference>
<dbReference type="SFLD" id="SFLDF00376">
    <property type="entry name" value="7-carboxy-7-deazaguanine_synth"/>
    <property type="match status" value="1"/>
</dbReference>
<feature type="binding site" evidence="9">
    <location>
        <begin position="314"/>
        <end position="316"/>
    </location>
    <ligand>
        <name>S-adenosyl-L-methionine</name>
        <dbReference type="ChEBI" id="CHEBI:59789"/>
    </ligand>
</feature>
<comment type="subunit">
    <text evidence="9">Homodimer.</text>
</comment>
<name>A9IPG0_BORPD</name>
<dbReference type="NCBIfam" id="TIGR04508">
    <property type="entry name" value="queE_Cx14CxxC"/>
    <property type="match status" value="1"/>
</dbReference>
<keyword evidence="3 9" id="KW-0479">Metal-binding</keyword>
<gene>
    <name evidence="9" type="primary">queE</name>
    <name evidence="11" type="ordered locus">Bpet2600</name>
</gene>
<evidence type="ECO:0000313" key="11">
    <source>
        <dbReference type="EMBL" id="CAP42941.1"/>
    </source>
</evidence>
<dbReference type="Gene3D" id="3.20.20.70">
    <property type="entry name" value="Aldolase class I"/>
    <property type="match status" value="1"/>
</dbReference>
<keyword evidence="5 9" id="KW-0460">Magnesium</keyword>
<keyword evidence="8 9" id="KW-0456">Lyase</keyword>
<sequence length="391" mass="41556">MARGGFFHGSVVGDLAAQPLDFAVQHLALHAAALRGAGGTRGPARPGRTRHGAHHLGEPLERLAAVLFLAAEGLRLDHDDAVLGHAAVGQRAQRLFDVRGQAGSTHVETQVNGAGHLVDVLAAGALGADHPELDIPLVQVQVFLDVIHRPPVYASRPAAATRAVPVKWRFGQGRPPGRGHRMTYSTKEIFKTLQGEGAQAGRAAVFCRFAGCNLWSGREADRAGAVCTFCDTDFVGTDGPGGGKFASAAQLADAIAAAWGPGTQDRYVVFTGGEPLLQLDAALLQAVHGHGFTVAIETNGTLPAPAGIDWICVSPKGSARVVIERGHELKLVYPQAEARPEAYAHLDFQHFFLQPMDGPARAANTQQAVQYCMQHPQWRLSLQTHKYIGIP</sequence>
<keyword evidence="12" id="KW-1185">Reference proteome</keyword>
<dbReference type="eggNOG" id="COG0602">
    <property type="taxonomic scope" value="Bacteria"/>
</dbReference>
<comment type="function">
    <text evidence="9">Catalyzes the complex heterocyclic radical-mediated conversion of 6-carboxy-5,6,7,8-tetrahydropterin (CPH4) to 7-carboxy-7-deazaguanine (CDG), a step common to the biosynthetic pathways of all 7-deazapurine-containing compounds.</text>
</comment>
<dbReference type="InterPro" id="IPR030977">
    <property type="entry name" value="QueE_Cx14CxxC"/>
</dbReference>
<feature type="binding site" evidence="9">
    <location>
        <position position="273"/>
    </location>
    <ligand>
        <name>S-adenosyl-L-methionine</name>
        <dbReference type="ChEBI" id="CHEBI:59789"/>
    </ligand>
</feature>
<evidence type="ECO:0000313" key="12">
    <source>
        <dbReference type="Proteomes" id="UP000001225"/>
    </source>
</evidence>
<protein>
    <recommendedName>
        <fullName evidence="9">7-carboxy-7-deazaguanine synthase</fullName>
        <shortName evidence="9">CDG synthase</shortName>
        <ecNumber evidence="9">4.3.99.3</ecNumber>
    </recommendedName>
    <alternativeName>
        <fullName evidence="9">Queuosine biosynthesis protein QueE</fullName>
    </alternativeName>
</protein>
<dbReference type="AlphaFoldDB" id="A9IPG0"/>
<dbReference type="PANTHER" id="PTHR42836">
    <property type="entry name" value="7-CARBOXY-7-DEAZAGUANINE SYNTHASE"/>
    <property type="match status" value="1"/>
</dbReference>
<dbReference type="SUPFAM" id="SSF102114">
    <property type="entry name" value="Radical SAM enzymes"/>
    <property type="match status" value="1"/>
</dbReference>
<dbReference type="PROSITE" id="PS51918">
    <property type="entry name" value="RADICAL_SAM"/>
    <property type="match status" value="1"/>
</dbReference>
<evidence type="ECO:0000256" key="2">
    <source>
        <dbReference type="ARBA" id="ARBA00022691"/>
    </source>
</evidence>
<feature type="binding site" evidence="9">
    <location>
        <position position="208"/>
    </location>
    <ligand>
        <name>substrate</name>
    </ligand>
</feature>
<evidence type="ECO:0000256" key="9">
    <source>
        <dbReference type="HAMAP-Rule" id="MF_00917"/>
    </source>
</evidence>
<keyword evidence="4 9" id="KW-0671">Queuosine biosynthesis</keyword>
<feature type="binding site" evidence="9">
    <location>
        <position position="271"/>
    </location>
    <ligand>
        <name>substrate</name>
    </ligand>
</feature>
<comment type="cofactor">
    <cofactor evidence="9">
        <name>[4Fe-4S] cluster</name>
        <dbReference type="ChEBI" id="CHEBI:49883"/>
    </cofactor>
    <text evidence="9">Binds 1 [4Fe-4S] cluster. The cluster is coordinated with 3 cysteines and an exchangeable S-adenosyl-L-methionine.</text>
</comment>
<dbReference type="EMBL" id="AM902716">
    <property type="protein sequence ID" value="CAP42941.1"/>
    <property type="molecule type" value="Genomic_DNA"/>
</dbReference>
<evidence type="ECO:0000256" key="8">
    <source>
        <dbReference type="ARBA" id="ARBA00023239"/>
    </source>
</evidence>
<evidence type="ECO:0000256" key="4">
    <source>
        <dbReference type="ARBA" id="ARBA00022785"/>
    </source>
</evidence>
<evidence type="ECO:0000256" key="3">
    <source>
        <dbReference type="ARBA" id="ARBA00022723"/>
    </source>
</evidence>
<evidence type="ECO:0000256" key="7">
    <source>
        <dbReference type="ARBA" id="ARBA00023014"/>
    </source>
</evidence>
<feature type="binding site" evidence="9">
    <location>
        <begin position="229"/>
        <end position="231"/>
    </location>
    <ligand>
        <name>S-adenosyl-L-methionine</name>
        <dbReference type="ChEBI" id="CHEBI:59789"/>
    </ligand>
</feature>
<comment type="catalytic activity">
    <reaction evidence="9">
        <text>6-carboxy-5,6,7,8-tetrahydropterin + H(+) = 7-carboxy-7-carbaguanine + NH4(+)</text>
        <dbReference type="Rhea" id="RHEA:27974"/>
        <dbReference type="ChEBI" id="CHEBI:15378"/>
        <dbReference type="ChEBI" id="CHEBI:28938"/>
        <dbReference type="ChEBI" id="CHEBI:61032"/>
        <dbReference type="ChEBI" id="CHEBI:61036"/>
        <dbReference type="EC" id="4.3.99.3"/>
    </reaction>
</comment>
<dbReference type="SFLD" id="SFLDS00029">
    <property type="entry name" value="Radical_SAM"/>
    <property type="match status" value="1"/>
</dbReference>
<comment type="similarity">
    <text evidence="9">Belongs to the radical SAM superfamily. 7-carboxy-7-deazaguanine synthase family.</text>
</comment>
<feature type="binding site" evidence="9">
    <location>
        <begin position="193"/>
        <end position="195"/>
    </location>
    <ligand>
        <name>substrate</name>
    </ligand>
</feature>
<dbReference type="GO" id="GO:0008616">
    <property type="term" value="P:tRNA queuosine(34) biosynthetic process"/>
    <property type="evidence" value="ECO:0007669"/>
    <property type="project" value="UniProtKB-UniRule"/>
</dbReference>
<dbReference type="InterPro" id="IPR058240">
    <property type="entry name" value="rSAM_sf"/>
</dbReference>
<dbReference type="KEGG" id="bpt:Bpet2600"/>
<accession>A9IPG0</accession>
<dbReference type="UniPathway" id="UPA00391"/>
<comment type="cofactor">
    <cofactor evidence="9">
        <name>S-adenosyl-L-methionine</name>
        <dbReference type="ChEBI" id="CHEBI:59789"/>
    </cofactor>
    <text evidence="9">Binds 1 S-adenosyl-L-methionine per subunit.</text>
</comment>
<comment type="pathway">
    <text evidence="9">Purine metabolism; 7-cyano-7-deazaguanine biosynthesis.</text>
</comment>
<evidence type="ECO:0000259" key="10">
    <source>
        <dbReference type="PROSITE" id="PS51918"/>
    </source>
</evidence>
<proteinExistence type="inferred from homology"/>
<dbReference type="GO" id="GO:0000287">
    <property type="term" value="F:magnesium ion binding"/>
    <property type="evidence" value="ECO:0007669"/>
    <property type="project" value="UniProtKB-UniRule"/>
</dbReference>
<feature type="binding site" evidence="9">
    <location>
        <position position="212"/>
    </location>
    <ligand>
        <name>[4Fe-4S] cluster</name>
        <dbReference type="ChEBI" id="CHEBI:49883"/>
        <note>4Fe-4S-S-AdoMet</note>
    </ligand>
</feature>
<feature type="binding site" evidence="9">
    <location>
        <position position="227"/>
    </location>
    <ligand>
        <name>[4Fe-4S] cluster</name>
        <dbReference type="ChEBI" id="CHEBI:49883"/>
        <note>4Fe-4S-S-AdoMet</note>
    </ligand>
</feature>
<dbReference type="PANTHER" id="PTHR42836:SF1">
    <property type="entry name" value="7-CARBOXY-7-DEAZAGUANINE SYNTHASE"/>
    <property type="match status" value="1"/>
</dbReference>
<evidence type="ECO:0000256" key="6">
    <source>
        <dbReference type="ARBA" id="ARBA00023004"/>
    </source>
</evidence>
<evidence type="ECO:0000256" key="5">
    <source>
        <dbReference type="ARBA" id="ARBA00022842"/>
    </source>
</evidence>
<dbReference type="EC" id="4.3.99.3" evidence="9"/>
<dbReference type="STRING" id="94624.Bpet2600"/>
<comment type="cofactor">
    <cofactor evidence="9">
        <name>Mg(2+)</name>
        <dbReference type="ChEBI" id="CHEBI:18420"/>
    </cofactor>
</comment>